<protein>
    <submittedName>
        <fullName evidence="1">Uncharacterized protein</fullName>
    </submittedName>
</protein>
<comment type="caution">
    <text evidence="1">The sequence shown here is derived from an EMBL/GenBank/DDBJ whole genome shotgun (WGS) entry which is preliminary data.</text>
</comment>
<proteinExistence type="predicted"/>
<reference evidence="1" key="1">
    <citation type="submission" date="2023-03" db="EMBL/GenBank/DDBJ databases">
        <title>Massive genome expansion in bonnet fungi (Mycena s.s.) driven by repeated elements and novel gene families across ecological guilds.</title>
        <authorList>
            <consortium name="Lawrence Berkeley National Laboratory"/>
            <person name="Harder C.B."/>
            <person name="Miyauchi S."/>
            <person name="Viragh M."/>
            <person name="Kuo A."/>
            <person name="Thoen E."/>
            <person name="Andreopoulos B."/>
            <person name="Lu D."/>
            <person name="Skrede I."/>
            <person name="Drula E."/>
            <person name="Henrissat B."/>
            <person name="Morin E."/>
            <person name="Kohler A."/>
            <person name="Barry K."/>
            <person name="LaButti K."/>
            <person name="Morin E."/>
            <person name="Salamov A."/>
            <person name="Lipzen A."/>
            <person name="Mereny Z."/>
            <person name="Hegedus B."/>
            <person name="Baldrian P."/>
            <person name="Stursova M."/>
            <person name="Weitz H."/>
            <person name="Taylor A."/>
            <person name="Grigoriev I.V."/>
            <person name="Nagy L.G."/>
            <person name="Martin F."/>
            <person name="Kauserud H."/>
        </authorList>
    </citation>
    <scope>NUCLEOTIDE SEQUENCE</scope>
    <source>
        <strain evidence="1">CBHHK200</strain>
    </source>
</reference>
<gene>
    <name evidence="1" type="ORF">C8F04DRAFT_711263</name>
</gene>
<keyword evidence="2" id="KW-1185">Reference proteome</keyword>
<dbReference type="EMBL" id="JARJCM010000085">
    <property type="protein sequence ID" value="KAJ7031030.1"/>
    <property type="molecule type" value="Genomic_DNA"/>
</dbReference>
<organism evidence="1 2">
    <name type="scientific">Mycena alexandri</name>
    <dbReference type="NCBI Taxonomy" id="1745969"/>
    <lineage>
        <taxon>Eukaryota</taxon>
        <taxon>Fungi</taxon>
        <taxon>Dikarya</taxon>
        <taxon>Basidiomycota</taxon>
        <taxon>Agaricomycotina</taxon>
        <taxon>Agaricomycetes</taxon>
        <taxon>Agaricomycetidae</taxon>
        <taxon>Agaricales</taxon>
        <taxon>Marasmiineae</taxon>
        <taxon>Mycenaceae</taxon>
        <taxon>Mycena</taxon>
    </lineage>
</organism>
<name>A0AAD6SR84_9AGAR</name>
<sequence length="181" mass="20582">MRSTKSWCLAVTRHPHLAQRVHALSLTIPETVKLQPADGTKIQRALTLCVNLKELKVTFEKSSNDSGPHSIHGWLINECPFRLTKFTNLYFNSAWISQFWKAQSELRVLSVPTLWILEVLRRRAPQSGCRQSSRCAKLASWAGTATRRGVFLVSPRLYSARTIFTHLDDFESRARMGGRSS</sequence>
<evidence type="ECO:0000313" key="1">
    <source>
        <dbReference type="EMBL" id="KAJ7031030.1"/>
    </source>
</evidence>
<dbReference type="AlphaFoldDB" id="A0AAD6SR84"/>
<evidence type="ECO:0000313" key="2">
    <source>
        <dbReference type="Proteomes" id="UP001218188"/>
    </source>
</evidence>
<dbReference type="Proteomes" id="UP001218188">
    <property type="component" value="Unassembled WGS sequence"/>
</dbReference>
<accession>A0AAD6SR84</accession>